<comment type="caution">
    <text evidence="2">The sequence shown here is derived from an EMBL/GenBank/DDBJ whole genome shotgun (WGS) entry which is preliminary data.</text>
</comment>
<accession>A0ABU5HHW2</accession>
<protein>
    <recommendedName>
        <fullName evidence="1">NAD glycohydrolase translocation F5/8 type C domain-containing protein</fullName>
    </recommendedName>
</protein>
<dbReference type="NCBIfam" id="NF047619">
    <property type="entry name" value="NADase_discoid"/>
    <property type="match status" value="1"/>
</dbReference>
<dbReference type="RefSeq" id="WP_321551559.1">
    <property type="nucleotide sequence ID" value="NZ_JAXIVS010000024.1"/>
</dbReference>
<dbReference type="Proteomes" id="UP001291309">
    <property type="component" value="Unassembled WGS sequence"/>
</dbReference>
<organism evidence="2 3">
    <name type="scientific">Hyalangium rubrum</name>
    <dbReference type="NCBI Taxonomy" id="3103134"/>
    <lineage>
        <taxon>Bacteria</taxon>
        <taxon>Pseudomonadati</taxon>
        <taxon>Myxococcota</taxon>
        <taxon>Myxococcia</taxon>
        <taxon>Myxococcales</taxon>
        <taxon>Cystobacterineae</taxon>
        <taxon>Archangiaceae</taxon>
        <taxon>Hyalangium</taxon>
    </lineage>
</organism>
<keyword evidence="3" id="KW-1185">Reference proteome</keyword>
<name>A0ABU5HHW2_9BACT</name>
<dbReference type="InterPro" id="IPR057561">
    <property type="entry name" value="NADase_transloc"/>
</dbReference>
<dbReference type="EMBL" id="JAXIVS010000024">
    <property type="protein sequence ID" value="MDY7232845.1"/>
    <property type="molecule type" value="Genomic_DNA"/>
</dbReference>
<evidence type="ECO:0000259" key="1">
    <source>
        <dbReference type="Pfam" id="PF25302"/>
    </source>
</evidence>
<evidence type="ECO:0000313" key="2">
    <source>
        <dbReference type="EMBL" id="MDY7232845.1"/>
    </source>
</evidence>
<sequence>MRPVLLAVLLPSLAAAGDFQRLHSDQATASSFLKSNWNKYEENYHPSYVLDDDPKTAWVEGAEGDGIGESLTIPVSDLKSARAIRLVLFNGYQKSQGLLTANAAPKQLTVTVRGPGGAESAKKQLTLERKLGPQSFEIPVTGAVSEVTLTIDSVHAGSKYKDTCVSDVQVFVDSEVPYNAAVEKGKRAAMLQWKKERLDAAKYFASLPKTYPFASTTFESKWDDSKLISKRYSQMVDEDKDGYAEKGIPAKDFVPLKEQIKKGSIAGPLSDADKALIKELDTLAAAPPKDGKWYSLTQKGRAVMPENFQFSNLMTPLFNLNEATLFEAKGRGSLKPKMNDDEGYYQGKVLSNLLLLEGSSADVKKVYFTQTHIIAERTTATITTHAIALLEGGKLQRMVTLESIEDEMGGTTVSVGVTVPAYTNGKVSRLESTEVVDRLNEYDDEGSTSGISVQKMTLEAVSRS</sequence>
<gene>
    <name evidence="2" type="ORF">SYV04_41040</name>
</gene>
<proteinExistence type="predicted"/>
<dbReference type="Pfam" id="PF25302">
    <property type="entry name" value="NADase_transloc"/>
    <property type="match status" value="1"/>
</dbReference>
<evidence type="ECO:0000313" key="3">
    <source>
        <dbReference type="Proteomes" id="UP001291309"/>
    </source>
</evidence>
<reference evidence="2 3" key="1">
    <citation type="submission" date="2023-12" db="EMBL/GenBank/DDBJ databases">
        <title>the genome sequence of Hyalangium sp. s54d21.</title>
        <authorList>
            <person name="Zhang X."/>
        </authorList>
    </citation>
    <scope>NUCLEOTIDE SEQUENCE [LARGE SCALE GENOMIC DNA]</scope>
    <source>
        <strain evidence="3">s54d21</strain>
    </source>
</reference>
<feature type="domain" description="NAD glycohydrolase translocation F5/8 type C" evidence="1">
    <location>
        <begin position="25"/>
        <end position="170"/>
    </location>
</feature>